<organism evidence="1 2">
    <name type="scientific">Burkholderia multivorans CGD2</name>
    <dbReference type="NCBI Taxonomy" id="513052"/>
    <lineage>
        <taxon>Bacteria</taxon>
        <taxon>Pseudomonadati</taxon>
        <taxon>Pseudomonadota</taxon>
        <taxon>Betaproteobacteria</taxon>
        <taxon>Burkholderiales</taxon>
        <taxon>Burkholderiaceae</taxon>
        <taxon>Burkholderia</taxon>
        <taxon>Burkholderia cepacia complex</taxon>
    </lineage>
</organism>
<evidence type="ECO:0000313" key="2">
    <source>
        <dbReference type="Proteomes" id="UP000004535"/>
    </source>
</evidence>
<dbReference type="EMBL" id="ACFC01000006">
    <property type="protein sequence ID" value="EEE06333.1"/>
    <property type="molecule type" value="Genomic_DNA"/>
</dbReference>
<protein>
    <submittedName>
        <fullName evidence="1">Uncharacterized protein</fullName>
    </submittedName>
</protein>
<sequence length="37" mass="3942">MVVHGALFQCGVAVSFDAARRTVVRVPALKKNAKIST</sequence>
<comment type="caution">
    <text evidence="1">The sequence shown here is derived from an EMBL/GenBank/DDBJ whole genome shotgun (WGS) entry which is preliminary data.</text>
</comment>
<proteinExistence type="predicted"/>
<dbReference type="AlphaFoldDB" id="B9BRB2"/>
<reference evidence="1 2" key="1">
    <citation type="journal article" date="2012" name="J. Bacteriol.">
        <title>Draft Genome Sequence Determination for Cystic Fibrosis and Chronic Granulomatous Disease Burkholderia multivorans Isolates.</title>
        <authorList>
            <person name="Varga J.J."/>
            <person name="Losada L."/>
            <person name="Zelazny A.M."/>
            <person name="Brinkac L."/>
            <person name="Harkins D."/>
            <person name="Radune D."/>
            <person name="Hostetler J."/>
            <person name="Sampaio E.P."/>
            <person name="Ronning C.M."/>
            <person name="Nierman W.C."/>
            <person name="Greenberg D.E."/>
            <person name="Holland S.M."/>
            <person name="Goldberg J.B."/>
        </authorList>
    </citation>
    <scope>NUCLEOTIDE SEQUENCE [LARGE SCALE GENOMIC DNA]</scope>
    <source>
        <strain evidence="1 2">CGD2</strain>
    </source>
</reference>
<gene>
    <name evidence="1" type="ORF">BURMUCGD2_3929</name>
</gene>
<evidence type="ECO:0000313" key="1">
    <source>
        <dbReference type="EMBL" id="EEE06333.1"/>
    </source>
</evidence>
<dbReference type="Proteomes" id="UP000004535">
    <property type="component" value="Unassembled WGS sequence"/>
</dbReference>
<name>B9BRB2_9BURK</name>
<accession>B9BRB2</accession>